<gene>
    <name evidence="1" type="ORF">SAMN05192533_103215</name>
</gene>
<name>A0A1H7Z0R2_9BACI</name>
<sequence length="60" mass="7064">MWVITVYGKNDIQMFEFDNQEEAKESFKKIKGSKVLSEVIYYSDFDSKIIEEAYLNSKVS</sequence>
<keyword evidence="2" id="KW-1185">Reference proteome</keyword>
<reference evidence="2" key="1">
    <citation type="submission" date="2016-10" db="EMBL/GenBank/DDBJ databases">
        <authorList>
            <person name="Varghese N."/>
            <person name="Submissions S."/>
        </authorList>
    </citation>
    <scope>NUCLEOTIDE SEQUENCE [LARGE SCALE GENOMIC DNA]</scope>
    <source>
        <strain evidence="2">B48,IBRC-M 10115,DSM 25386,CECT 8001</strain>
    </source>
</reference>
<dbReference type="Proteomes" id="UP000198553">
    <property type="component" value="Unassembled WGS sequence"/>
</dbReference>
<evidence type="ECO:0000313" key="1">
    <source>
        <dbReference type="EMBL" id="SEM51761.1"/>
    </source>
</evidence>
<evidence type="ECO:0000313" key="2">
    <source>
        <dbReference type="Proteomes" id="UP000198553"/>
    </source>
</evidence>
<protein>
    <submittedName>
        <fullName evidence="1">Uncharacterized protein</fullName>
    </submittedName>
</protein>
<dbReference type="RefSeq" id="WP_090742353.1">
    <property type="nucleotide sequence ID" value="NZ_FOBW01000003.1"/>
</dbReference>
<accession>A0A1H7Z0R2</accession>
<organism evidence="1 2">
    <name type="scientific">Mesobacillus persicus</name>
    <dbReference type="NCBI Taxonomy" id="930146"/>
    <lineage>
        <taxon>Bacteria</taxon>
        <taxon>Bacillati</taxon>
        <taxon>Bacillota</taxon>
        <taxon>Bacilli</taxon>
        <taxon>Bacillales</taxon>
        <taxon>Bacillaceae</taxon>
        <taxon>Mesobacillus</taxon>
    </lineage>
</organism>
<proteinExistence type="predicted"/>
<dbReference type="EMBL" id="FOBW01000003">
    <property type="protein sequence ID" value="SEM51761.1"/>
    <property type="molecule type" value="Genomic_DNA"/>
</dbReference>
<dbReference type="AlphaFoldDB" id="A0A1H7Z0R2"/>
<dbReference type="OrthoDB" id="2941782at2"/>